<evidence type="ECO:0000313" key="2">
    <source>
        <dbReference type="EMBL" id="KIN11332.1"/>
    </source>
</evidence>
<organism evidence="2 3">
    <name type="scientific">Vibrio mytili</name>
    <dbReference type="NCBI Taxonomy" id="50718"/>
    <lineage>
        <taxon>Bacteria</taxon>
        <taxon>Pseudomonadati</taxon>
        <taxon>Pseudomonadota</taxon>
        <taxon>Gammaproteobacteria</taxon>
        <taxon>Vibrionales</taxon>
        <taxon>Vibrionaceae</taxon>
        <taxon>Vibrio</taxon>
    </lineage>
</organism>
<proteinExistence type="predicted"/>
<dbReference type="Proteomes" id="UP000031977">
    <property type="component" value="Unassembled WGS sequence"/>
</dbReference>
<evidence type="ECO:0000313" key="3">
    <source>
        <dbReference type="Proteomes" id="UP000031977"/>
    </source>
</evidence>
<keyword evidence="3" id="KW-1185">Reference proteome</keyword>
<protein>
    <submittedName>
        <fullName evidence="2">Uncharacterized protein</fullName>
    </submittedName>
</protein>
<name>A0A0C3IAK9_9VIBR</name>
<keyword evidence="1" id="KW-0472">Membrane</keyword>
<sequence>MFYGFSLYPKNLAEVFGFFAVMFIVMLVFYFLGQWLHNTGHGPKMKAIADKMEVFQNKLAGRAYKDMTSSVDQINKMSRWPFGRRK</sequence>
<keyword evidence="1" id="KW-1133">Transmembrane helix</keyword>
<accession>A0A0C3IAK9</accession>
<dbReference type="EMBL" id="JXOK01000024">
    <property type="protein sequence ID" value="KIN11332.1"/>
    <property type="molecule type" value="Genomic_DNA"/>
</dbReference>
<dbReference type="AlphaFoldDB" id="A0A0C3IAK9"/>
<comment type="caution">
    <text evidence="2">The sequence shown here is derived from an EMBL/GenBank/DDBJ whole genome shotgun (WGS) entry which is preliminary data.</text>
</comment>
<reference evidence="2 3" key="1">
    <citation type="submission" date="2015-01" db="EMBL/GenBank/DDBJ databases">
        <title>Draft genome of Vibrio mytili type strain CAIM 528.</title>
        <authorList>
            <person name="Gonzalez-Castillo A."/>
            <person name="Gomez-Gil B."/>
            <person name="Enciso-Ibarra J."/>
        </authorList>
    </citation>
    <scope>NUCLEOTIDE SEQUENCE [LARGE SCALE GENOMIC DNA]</scope>
    <source>
        <strain evidence="2 3">CAIM 528</strain>
    </source>
</reference>
<keyword evidence="1" id="KW-0812">Transmembrane</keyword>
<feature type="transmembrane region" description="Helical" evidence="1">
    <location>
        <begin position="15"/>
        <end position="36"/>
    </location>
</feature>
<gene>
    <name evidence="2" type="ORF">SU60_07940</name>
</gene>
<evidence type="ECO:0000256" key="1">
    <source>
        <dbReference type="SAM" id="Phobius"/>
    </source>
</evidence>